<dbReference type="RefSeq" id="WP_013446647.1">
    <property type="nucleotide sequence ID" value="NZ_RZHH01000003.1"/>
</dbReference>
<sequence length="127" mass="13210">MSKTDLVAPLSVATDDLTLTVAGVTMPVRSTGDRLFVEVPTLRSAVRVARAVNAVPSGPTRLLTVTDLTTELRVRGRTVAVFGAHTRPGPLARELGIAPAEFRLGGALAAASSGATAAVDHLLTWLR</sequence>
<dbReference type="EMBL" id="RZHH01000003">
    <property type="protein sequence ID" value="RYJ08346.1"/>
    <property type="molecule type" value="Genomic_DNA"/>
</dbReference>
<proteinExistence type="predicted"/>
<dbReference type="Proteomes" id="UP000294028">
    <property type="component" value="Unassembled WGS sequence"/>
</dbReference>
<dbReference type="OMA" id="WTERSAS"/>
<reference evidence="1 2" key="1">
    <citation type="submission" date="2018-12" db="EMBL/GenBank/DDBJ databases">
        <title>Genome analysis provides insights into bioremediation potentialities of Halogeometricum borinquense strain N11.</title>
        <authorList>
            <person name="Najjari A."/>
            <person name="Youssef N."/>
            <person name="Fhoula I."/>
            <person name="Ben Dhia O."/>
            <person name="Mahjoubi M."/>
            <person name="Ouzari H.I."/>
            <person name="Cherif A."/>
        </authorList>
    </citation>
    <scope>NUCLEOTIDE SEQUENCE [LARGE SCALE GENOMIC DNA]</scope>
    <source>
        <strain evidence="1 2">N11</strain>
    </source>
</reference>
<evidence type="ECO:0000313" key="1">
    <source>
        <dbReference type="EMBL" id="RYJ08346.1"/>
    </source>
</evidence>
<keyword evidence="1" id="KW-0547">Nucleotide-binding</keyword>
<dbReference type="GO" id="GO:0005524">
    <property type="term" value="F:ATP binding"/>
    <property type="evidence" value="ECO:0007669"/>
    <property type="project" value="UniProtKB-KW"/>
</dbReference>
<dbReference type="AlphaFoldDB" id="A0A482T0C7"/>
<protein>
    <submittedName>
        <fullName evidence="1">Peptide ABC transporter ATP-binding protein</fullName>
    </submittedName>
</protein>
<name>A0A482T0C7_9EURY</name>
<organism evidence="1 2">
    <name type="scientific">Halogeometricum borinquense</name>
    <dbReference type="NCBI Taxonomy" id="60847"/>
    <lineage>
        <taxon>Archaea</taxon>
        <taxon>Methanobacteriati</taxon>
        <taxon>Methanobacteriota</taxon>
        <taxon>Stenosarchaea group</taxon>
        <taxon>Halobacteria</taxon>
        <taxon>Halobacteriales</taxon>
        <taxon>Haloferacaceae</taxon>
        <taxon>Halogeometricum</taxon>
    </lineage>
</organism>
<comment type="caution">
    <text evidence="1">The sequence shown here is derived from an EMBL/GenBank/DDBJ whole genome shotgun (WGS) entry which is preliminary data.</text>
</comment>
<dbReference type="GeneID" id="31803333"/>
<gene>
    <name evidence="1" type="ORF">ELS19_17495</name>
</gene>
<accession>A0A482T0C7</accession>
<evidence type="ECO:0000313" key="2">
    <source>
        <dbReference type="Proteomes" id="UP000294028"/>
    </source>
</evidence>
<keyword evidence="1" id="KW-0067">ATP-binding</keyword>